<accession>A0ABY7YP16</accession>
<protein>
    <submittedName>
        <fullName evidence="1">Uncharacterized protein</fullName>
    </submittedName>
</protein>
<reference evidence="1 2" key="1">
    <citation type="submission" date="2023-02" db="EMBL/GenBank/DDBJ databases">
        <title>Devosia algicola sp. nov., isolated from the phycosphere of marine algae.</title>
        <authorList>
            <person name="Kim J.M."/>
            <person name="Lee J.K."/>
            <person name="Choi B.J."/>
            <person name="Bayburt H."/>
            <person name="Jeon C.O."/>
        </authorList>
    </citation>
    <scope>NUCLEOTIDE SEQUENCE [LARGE SCALE GENOMIC DNA]</scope>
    <source>
        <strain evidence="1 2">G20-9</strain>
    </source>
</reference>
<evidence type="ECO:0000313" key="1">
    <source>
        <dbReference type="EMBL" id="WDR03065.1"/>
    </source>
</evidence>
<dbReference type="EMBL" id="CP118246">
    <property type="protein sequence ID" value="WDR03065.1"/>
    <property type="molecule type" value="Genomic_DNA"/>
</dbReference>
<sequence length="134" mass="15263">MRSIFEGKGWVLENGDAACAFFVDSEGRLQQTYWGQRLPDLADYPVPEPARHYEFGPPEQRIPFAIVTGERGVFSERTIDVVAGSGLRDLALRFVRAKQTGRRLDFVLEDVAQDLEITIHVEEPNDAWSVRSRR</sequence>
<dbReference type="Gene3D" id="2.70.98.60">
    <property type="entry name" value="alpha-galactosidase from lactobacil brevis"/>
    <property type="match status" value="1"/>
</dbReference>
<dbReference type="Proteomes" id="UP001220530">
    <property type="component" value="Chromosome"/>
</dbReference>
<keyword evidence="2" id="KW-1185">Reference proteome</keyword>
<proteinExistence type="predicted"/>
<dbReference type="RefSeq" id="WP_282219467.1">
    <property type="nucleotide sequence ID" value="NZ_CP118246.1"/>
</dbReference>
<dbReference type="InterPro" id="IPR038417">
    <property type="entry name" value="Alpga-gal_N_sf"/>
</dbReference>
<evidence type="ECO:0000313" key="2">
    <source>
        <dbReference type="Proteomes" id="UP001220530"/>
    </source>
</evidence>
<gene>
    <name evidence="1" type="ORF">PSQ19_02345</name>
</gene>
<organism evidence="1 2">
    <name type="scientific">Devosia algicola</name>
    <dbReference type="NCBI Taxonomy" id="3026418"/>
    <lineage>
        <taxon>Bacteria</taxon>
        <taxon>Pseudomonadati</taxon>
        <taxon>Pseudomonadota</taxon>
        <taxon>Alphaproteobacteria</taxon>
        <taxon>Hyphomicrobiales</taxon>
        <taxon>Devosiaceae</taxon>
        <taxon>Devosia</taxon>
    </lineage>
</organism>
<name>A0ABY7YP16_9HYPH</name>